<dbReference type="Proteomes" id="UP000733379">
    <property type="component" value="Unassembled WGS sequence"/>
</dbReference>
<dbReference type="InterPro" id="IPR036165">
    <property type="entry name" value="YefM-like_sf"/>
</dbReference>
<evidence type="ECO:0000313" key="3">
    <source>
        <dbReference type="Proteomes" id="UP000733379"/>
    </source>
</evidence>
<dbReference type="Gene3D" id="3.40.1620.10">
    <property type="entry name" value="YefM-like domain"/>
    <property type="match status" value="1"/>
</dbReference>
<organism evidence="2 3">
    <name type="scientific">Nocardia albiluteola</name>
    <dbReference type="NCBI Taxonomy" id="2842303"/>
    <lineage>
        <taxon>Bacteria</taxon>
        <taxon>Bacillati</taxon>
        <taxon>Actinomycetota</taxon>
        <taxon>Actinomycetes</taxon>
        <taxon>Mycobacteriales</taxon>
        <taxon>Nocardiaceae</taxon>
        <taxon>Nocardia</taxon>
    </lineage>
</organism>
<evidence type="ECO:0000313" key="2">
    <source>
        <dbReference type="EMBL" id="MBU3064188.1"/>
    </source>
</evidence>
<protein>
    <submittedName>
        <fullName evidence="2">Type II toxin-antitoxin system prevent-host-death family antitoxin</fullName>
    </submittedName>
</protein>
<name>A0ABS6B1L6_9NOCA</name>
<reference evidence="2 3" key="1">
    <citation type="submission" date="2021-06" db="EMBL/GenBank/DDBJ databases">
        <title>Actinomycetes sequencing.</title>
        <authorList>
            <person name="Shan Q."/>
        </authorList>
    </citation>
    <scope>NUCLEOTIDE SEQUENCE [LARGE SCALE GENOMIC DNA]</scope>
    <source>
        <strain evidence="2 3">NEAU-G5</strain>
    </source>
</reference>
<gene>
    <name evidence="2" type="ORF">KO481_21970</name>
</gene>
<dbReference type="SUPFAM" id="SSF143120">
    <property type="entry name" value="YefM-like"/>
    <property type="match status" value="1"/>
</dbReference>
<accession>A0ABS6B1L6</accession>
<comment type="caution">
    <text evidence="2">The sequence shown here is derived from an EMBL/GenBank/DDBJ whole genome shotgun (WGS) entry which is preliminary data.</text>
</comment>
<dbReference type="NCBIfam" id="TIGR01552">
    <property type="entry name" value="phd_fam"/>
    <property type="match status" value="1"/>
</dbReference>
<dbReference type="EMBL" id="JAHKNI010000007">
    <property type="protein sequence ID" value="MBU3064188.1"/>
    <property type="molecule type" value="Genomic_DNA"/>
</dbReference>
<evidence type="ECO:0000256" key="1">
    <source>
        <dbReference type="ARBA" id="ARBA00009981"/>
    </source>
</evidence>
<keyword evidence="3" id="KW-1185">Reference proteome</keyword>
<proteinExistence type="inferred from homology"/>
<comment type="similarity">
    <text evidence="1">Belongs to the phD/YefM antitoxin family.</text>
</comment>
<sequence length="84" mass="9212">MKSISVGELRQNPAEMIADVEAGEVYELTKHSQRVGFIVPATSSAHIIAPRKGTGGARTRRIARHELRSAATIDELLESEKGEW</sequence>